<evidence type="ECO:0000313" key="1">
    <source>
        <dbReference type="EMBL" id="MBC8432665.1"/>
    </source>
</evidence>
<accession>A0A8J6TSX7</accession>
<reference evidence="1 2" key="1">
    <citation type="submission" date="2020-08" db="EMBL/GenBank/DDBJ databases">
        <title>Bridging the membrane lipid divide: bacteria of the FCB group superphylum have the potential to synthesize archaeal ether lipids.</title>
        <authorList>
            <person name="Villanueva L."/>
            <person name="Von Meijenfeldt F.A.B."/>
            <person name="Westbye A.B."/>
            <person name="Yadav S."/>
            <person name="Hopmans E.C."/>
            <person name="Dutilh B.E."/>
            <person name="Sinninghe Damste J.S."/>
        </authorList>
    </citation>
    <scope>NUCLEOTIDE SEQUENCE [LARGE SCALE GENOMIC DNA]</scope>
    <source>
        <strain evidence="1">NIOZ-UU17</strain>
    </source>
</reference>
<gene>
    <name evidence="1" type="ORF">H8D96_12200</name>
</gene>
<sequence>MAINLKDHEVIINSIRTEHPQTVADGPVVPEKYSIVRPRILWVLRETNGGGDWDLKSFLRDNTNLFSYSRWHATFGAIAKISKGLIESLEVSEIRKLNARSAVESLRDIAVINLNKRGGGRNVNWETFPSDVQTFHPFVKSQICVLDPEILIAAGTADWLPDPLKSEITKIGHLKTGAIQIDSKKWLVKCFHSAQTQLTHHELYQQIINALSSVGWSNTRLNC</sequence>
<dbReference type="Proteomes" id="UP000605201">
    <property type="component" value="Unassembled WGS sequence"/>
</dbReference>
<proteinExistence type="predicted"/>
<protein>
    <submittedName>
        <fullName evidence="1">Uncharacterized protein</fullName>
    </submittedName>
</protein>
<evidence type="ECO:0000313" key="2">
    <source>
        <dbReference type="Proteomes" id="UP000605201"/>
    </source>
</evidence>
<organism evidence="1 2">
    <name type="scientific">Candidatus Desulfatibia vada</name>
    <dbReference type="NCBI Taxonomy" id="2841696"/>
    <lineage>
        <taxon>Bacteria</taxon>
        <taxon>Pseudomonadati</taxon>
        <taxon>Thermodesulfobacteriota</taxon>
        <taxon>Desulfobacteria</taxon>
        <taxon>Desulfobacterales</taxon>
        <taxon>Desulfobacterales incertae sedis</taxon>
        <taxon>Candidatus Desulfatibia</taxon>
    </lineage>
</organism>
<name>A0A8J6TSX7_9BACT</name>
<dbReference type="AlphaFoldDB" id="A0A8J6TSX7"/>
<dbReference type="EMBL" id="JACNIG010000242">
    <property type="protein sequence ID" value="MBC8432665.1"/>
    <property type="molecule type" value="Genomic_DNA"/>
</dbReference>
<comment type="caution">
    <text evidence="1">The sequence shown here is derived from an EMBL/GenBank/DDBJ whole genome shotgun (WGS) entry which is preliminary data.</text>
</comment>